<organism evidence="6 7">
    <name type="scientific">Hartmannibacter diazotrophicus</name>
    <dbReference type="NCBI Taxonomy" id="1482074"/>
    <lineage>
        <taxon>Bacteria</taxon>
        <taxon>Pseudomonadati</taxon>
        <taxon>Pseudomonadota</taxon>
        <taxon>Alphaproteobacteria</taxon>
        <taxon>Hyphomicrobiales</taxon>
        <taxon>Pleomorphomonadaceae</taxon>
        <taxon>Hartmannibacter</taxon>
    </lineage>
</organism>
<dbReference type="InterPro" id="IPR005119">
    <property type="entry name" value="LysR_subst-bd"/>
</dbReference>
<dbReference type="GO" id="GO:0003700">
    <property type="term" value="F:DNA-binding transcription factor activity"/>
    <property type="evidence" value="ECO:0007669"/>
    <property type="project" value="InterPro"/>
</dbReference>
<dbReference type="PANTHER" id="PTHR30346">
    <property type="entry name" value="TRANSCRIPTIONAL DUAL REGULATOR HCAR-RELATED"/>
    <property type="match status" value="1"/>
</dbReference>
<evidence type="ECO:0000259" key="5">
    <source>
        <dbReference type="PROSITE" id="PS50931"/>
    </source>
</evidence>
<dbReference type="GO" id="GO:0032993">
    <property type="term" value="C:protein-DNA complex"/>
    <property type="evidence" value="ECO:0007669"/>
    <property type="project" value="TreeGrafter"/>
</dbReference>
<keyword evidence="7" id="KW-1185">Reference proteome</keyword>
<dbReference type="RefSeq" id="WP_099557947.1">
    <property type="nucleotide sequence ID" value="NZ_LT960614.1"/>
</dbReference>
<gene>
    <name evidence="6" type="primary">oxyR_8</name>
    <name evidence="6" type="ORF">HDIA_4201</name>
</gene>
<dbReference type="Proteomes" id="UP000223606">
    <property type="component" value="Chromosome 1"/>
</dbReference>
<dbReference type="PROSITE" id="PS50931">
    <property type="entry name" value="HTH_LYSR"/>
    <property type="match status" value="1"/>
</dbReference>
<dbReference type="SUPFAM" id="SSF53850">
    <property type="entry name" value="Periplasmic binding protein-like II"/>
    <property type="match status" value="1"/>
</dbReference>
<protein>
    <submittedName>
        <fullName evidence="6">Morphology and auto-aggregation control protein</fullName>
    </submittedName>
</protein>
<dbReference type="SUPFAM" id="SSF46785">
    <property type="entry name" value="Winged helix' DNA-binding domain"/>
    <property type="match status" value="1"/>
</dbReference>
<keyword evidence="4" id="KW-0804">Transcription</keyword>
<dbReference type="Gene3D" id="1.10.10.10">
    <property type="entry name" value="Winged helix-like DNA-binding domain superfamily/Winged helix DNA-binding domain"/>
    <property type="match status" value="1"/>
</dbReference>
<proteinExistence type="inferred from homology"/>
<comment type="similarity">
    <text evidence="1">Belongs to the LysR transcriptional regulatory family.</text>
</comment>
<dbReference type="CDD" id="cd05466">
    <property type="entry name" value="PBP2_LTTR_substrate"/>
    <property type="match status" value="1"/>
</dbReference>
<accession>A0A2C9DBM7</accession>
<sequence>MDIHHIRYFLAVCETRNFTRAAENCNVTQPALSRAVQQLEDEVGGLLFRRERNLTHLTDLGALLRPRFQQVLDELSGVRLEASRFLCLDNANLKVGIMCTIGPRRFTGLLADFHTRHRGIQLQLVEGVPSRLSELLEAGDLDVAIMASSSDFPERFNVTPLFRERFLLAFPAGHPLTGDECVPIAALDGQNYLRRLNCEYRDFLAALCESKGVRLNVSYASEREDWIQNMVAGGLGICFIPEFSAVIPGLQVRPAVDPEVWRKVCLVTVAGRRFSPAVSTFVSSVKSYGWPESALHKTAA</sequence>
<dbReference type="KEGG" id="hdi:HDIA_4201"/>
<dbReference type="PANTHER" id="PTHR30346:SF28">
    <property type="entry name" value="HTH-TYPE TRANSCRIPTIONAL REGULATOR CYNR"/>
    <property type="match status" value="1"/>
</dbReference>
<evidence type="ECO:0000256" key="4">
    <source>
        <dbReference type="ARBA" id="ARBA00023163"/>
    </source>
</evidence>
<dbReference type="PRINTS" id="PR00039">
    <property type="entry name" value="HTHLYSR"/>
</dbReference>
<reference evidence="7" key="1">
    <citation type="submission" date="2017-09" db="EMBL/GenBank/DDBJ databases">
        <title>Genome sequence of Nannocystis excedens DSM 71.</title>
        <authorList>
            <person name="Blom J."/>
        </authorList>
    </citation>
    <scope>NUCLEOTIDE SEQUENCE [LARGE SCALE GENOMIC DNA]</scope>
    <source>
        <strain evidence="7">type strain: E19</strain>
    </source>
</reference>
<evidence type="ECO:0000256" key="2">
    <source>
        <dbReference type="ARBA" id="ARBA00023015"/>
    </source>
</evidence>
<dbReference type="AlphaFoldDB" id="A0A2C9DBM7"/>
<dbReference type="Pfam" id="PF03466">
    <property type="entry name" value="LysR_substrate"/>
    <property type="match status" value="1"/>
</dbReference>
<dbReference type="EMBL" id="LT960614">
    <property type="protein sequence ID" value="SON57742.1"/>
    <property type="molecule type" value="Genomic_DNA"/>
</dbReference>
<dbReference type="GO" id="GO:0003677">
    <property type="term" value="F:DNA binding"/>
    <property type="evidence" value="ECO:0007669"/>
    <property type="project" value="UniProtKB-KW"/>
</dbReference>
<name>A0A2C9DBM7_9HYPH</name>
<evidence type="ECO:0000313" key="7">
    <source>
        <dbReference type="Proteomes" id="UP000223606"/>
    </source>
</evidence>
<evidence type="ECO:0000256" key="1">
    <source>
        <dbReference type="ARBA" id="ARBA00009437"/>
    </source>
</evidence>
<keyword evidence="2" id="KW-0805">Transcription regulation</keyword>
<dbReference type="Gene3D" id="3.40.190.10">
    <property type="entry name" value="Periplasmic binding protein-like II"/>
    <property type="match status" value="2"/>
</dbReference>
<dbReference type="InterPro" id="IPR036390">
    <property type="entry name" value="WH_DNA-bd_sf"/>
</dbReference>
<dbReference type="InterPro" id="IPR036388">
    <property type="entry name" value="WH-like_DNA-bd_sf"/>
</dbReference>
<evidence type="ECO:0000256" key="3">
    <source>
        <dbReference type="ARBA" id="ARBA00023125"/>
    </source>
</evidence>
<feature type="domain" description="HTH lysR-type" evidence="5">
    <location>
        <begin position="1"/>
        <end position="58"/>
    </location>
</feature>
<dbReference type="FunFam" id="1.10.10.10:FF:000001">
    <property type="entry name" value="LysR family transcriptional regulator"/>
    <property type="match status" value="1"/>
</dbReference>
<evidence type="ECO:0000313" key="6">
    <source>
        <dbReference type="EMBL" id="SON57742.1"/>
    </source>
</evidence>
<dbReference type="InterPro" id="IPR000847">
    <property type="entry name" value="LysR_HTH_N"/>
</dbReference>
<dbReference type="OrthoDB" id="7260751at2"/>
<dbReference type="Pfam" id="PF00126">
    <property type="entry name" value="HTH_1"/>
    <property type="match status" value="1"/>
</dbReference>
<keyword evidence="3" id="KW-0238">DNA-binding</keyword>